<dbReference type="RefSeq" id="WP_158454168.1">
    <property type="nucleotide sequence ID" value="NZ_CP076685.1"/>
</dbReference>
<organism evidence="1 2">
    <name type="scientific">Ruegeria pomeroyi</name>
    <dbReference type="NCBI Taxonomy" id="89184"/>
    <lineage>
        <taxon>Bacteria</taxon>
        <taxon>Pseudomonadati</taxon>
        <taxon>Pseudomonadota</taxon>
        <taxon>Alphaproteobacteria</taxon>
        <taxon>Rhodobacterales</taxon>
        <taxon>Roseobacteraceae</taxon>
        <taxon>Ruegeria</taxon>
    </lineage>
</organism>
<name>A0A850LIS5_9RHOB</name>
<dbReference type="EMBL" id="JABXIY010000027">
    <property type="protein sequence ID" value="NVK97452.1"/>
    <property type="molecule type" value="Genomic_DNA"/>
</dbReference>
<proteinExistence type="predicted"/>
<reference evidence="1 2" key="1">
    <citation type="journal article" date="2020" name="Proc. Natl. Acad. Sci. U.S.A.">
        <title>Ecological drivers of bacterial community assembly in synthetic phycospheres.</title>
        <authorList>
            <person name="Fu H."/>
            <person name="Uchimiya M."/>
            <person name="Gore J."/>
            <person name="Moran M.A."/>
        </authorList>
    </citation>
    <scope>NUCLEOTIDE SEQUENCE [LARGE SCALE GENOMIC DNA]</scope>
    <source>
        <strain evidence="1">HF-Din03</strain>
    </source>
</reference>
<gene>
    <name evidence="1" type="ORF">HW564_11015</name>
</gene>
<dbReference type="Proteomes" id="UP000565723">
    <property type="component" value="Unassembled WGS sequence"/>
</dbReference>
<comment type="caution">
    <text evidence="1">The sequence shown here is derived from an EMBL/GenBank/DDBJ whole genome shotgun (WGS) entry which is preliminary data.</text>
</comment>
<evidence type="ECO:0000313" key="1">
    <source>
        <dbReference type="EMBL" id="NVK97452.1"/>
    </source>
</evidence>
<sequence>MKTKRKNTARERRRDKRIVDVGLGRKATSDAVLEESAEDAIDWLE</sequence>
<evidence type="ECO:0000313" key="2">
    <source>
        <dbReference type="Proteomes" id="UP000565723"/>
    </source>
</evidence>
<protein>
    <submittedName>
        <fullName evidence="1">Uncharacterized protein</fullName>
    </submittedName>
</protein>
<accession>A0A850LIS5</accession>
<dbReference type="AlphaFoldDB" id="A0A850LIS5"/>